<reference evidence="1 2" key="1">
    <citation type="submission" date="2024-09" db="EMBL/GenBank/DDBJ databases">
        <authorList>
            <person name="Sun Q."/>
            <person name="Mori K."/>
        </authorList>
    </citation>
    <scope>NUCLEOTIDE SEQUENCE [LARGE SCALE GENOMIC DNA]</scope>
    <source>
        <strain evidence="1 2">CCM 7650</strain>
    </source>
</reference>
<protein>
    <recommendedName>
        <fullName evidence="3">TolB-like 6-blade propeller-like</fullName>
    </recommendedName>
</protein>
<organism evidence="1 2">
    <name type="scientific">Fontibacter flavus</name>
    <dbReference type="NCBI Taxonomy" id="654838"/>
    <lineage>
        <taxon>Bacteria</taxon>
        <taxon>Pseudomonadati</taxon>
        <taxon>Bacteroidota</taxon>
        <taxon>Cytophagia</taxon>
        <taxon>Cytophagales</taxon>
        <taxon>Cyclobacteriaceae</taxon>
        <taxon>Fontibacter</taxon>
    </lineage>
</organism>
<keyword evidence="2" id="KW-1185">Reference proteome</keyword>
<evidence type="ECO:0000313" key="2">
    <source>
        <dbReference type="Proteomes" id="UP001589797"/>
    </source>
</evidence>
<dbReference type="RefSeq" id="WP_382387524.1">
    <property type="nucleotide sequence ID" value="NZ_JBHLWI010000028.1"/>
</dbReference>
<gene>
    <name evidence="1" type="ORF">ACFFIP_10240</name>
</gene>
<dbReference type="SUPFAM" id="SSF101898">
    <property type="entry name" value="NHL repeat"/>
    <property type="match status" value="1"/>
</dbReference>
<dbReference type="PROSITE" id="PS51257">
    <property type="entry name" value="PROKAR_LIPOPROTEIN"/>
    <property type="match status" value="1"/>
</dbReference>
<proteinExistence type="predicted"/>
<evidence type="ECO:0008006" key="3">
    <source>
        <dbReference type="Google" id="ProtNLM"/>
    </source>
</evidence>
<dbReference type="EMBL" id="JBHLWI010000028">
    <property type="protein sequence ID" value="MFC0263060.1"/>
    <property type="molecule type" value="Genomic_DNA"/>
</dbReference>
<comment type="caution">
    <text evidence="1">The sequence shown here is derived from an EMBL/GenBank/DDBJ whole genome shotgun (WGS) entry which is preliminary data.</text>
</comment>
<accession>A0ABV6FT55</accession>
<name>A0ABV6FT55_9BACT</name>
<dbReference type="Proteomes" id="UP001589797">
    <property type="component" value="Unassembled WGS sequence"/>
</dbReference>
<evidence type="ECO:0000313" key="1">
    <source>
        <dbReference type="EMBL" id="MFC0263060.1"/>
    </source>
</evidence>
<sequence>MIQRCIWILALFSFLACNKPIENNAIPDLFELIVVDSTLIIEKDFFLNGQMEVKLVGDSLIAVSSFKSMAIAFYGMDGTEYGYIAAKDFPEAPFSPSSFDISEFPSLYILEHRRGSILKFDVQSKSYVETIKLNLPEGKAPKMAMSKFMVIPEGYLVELHSNLYSASDPKYYKNSGDLIYLFDKDLNVLNSFLNYPREFENTKGSILPNNYLVSSEFEQTILLSFAHDKELKRFDMKSPGKILEIIGLPKSRYFNYSINEADRIVTMEDRMSGQVTVPRNHYFISIFEDEELIIIQTWMNKDGDKRSREFYSNLFIYNKKMKSWGETRNPREYFSIGNLAGMVKDTLYFYEGNLVNQDEKYIKRAVLRQIQD</sequence>